<dbReference type="PANTHER" id="PTHR40129">
    <property type="entry name" value="KETOPANTOATE REDUCTASE N-TERMINAL DOMAIN-CONTAINING PROTEIN"/>
    <property type="match status" value="1"/>
</dbReference>
<protein>
    <recommendedName>
        <fullName evidence="4">NAD(P)-binding protein</fullName>
    </recommendedName>
</protein>
<dbReference type="PANTHER" id="PTHR40129:SF2">
    <property type="entry name" value="KETOPANTOATE REDUCTASE N-TERMINAL DOMAIN-CONTAINING PROTEIN"/>
    <property type="match status" value="1"/>
</dbReference>
<dbReference type="Proteomes" id="UP000799436">
    <property type="component" value="Unassembled WGS sequence"/>
</dbReference>
<dbReference type="Gene3D" id="3.40.50.720">
    <property type="entry name" value="NAD(P)-binding Rossmann-like Domain"/>
    <property type="match status" value="1"/>
</dbReference>
<dbReference type="EMBL" id="ML995808">
    <property type="protein sequence ID" value="KAF2774178.1"/>
    <property type="molecule type" value="Genomic_DNA"/>
</dbReference>
<dbReference type="SUPFAM" id="SSF51735">
    <property type="entry name" value="NAD(P)-binding Rossmann-fold domains"/>
    <property type="match status" value="1"/>
</dbReference>
<gene>
    <name evidence="2" type="ORF">EJ03DRAFT_346812</name>
</gene>
<evidence type="ECO:0000256" key="1">
    <source>
        <dbReference type="SAM" id="SignalP"/>
    </source>
</evidence>
<proteinExistence type="predicted"/>
<dbReference type="OrthoDB" id="674948at2759"/>
<reference evidence="2" key="1">
    <citation type="journal article" date="2020" name="Stud. Mycol.">
        <title>101 Dothideomycetes genomes: a test case for predicting lifestyles and emergence of pathogens.</title>
        <authorList>
            <person name="Haridas S."/>
            <person name="Albert R."/>
            <person name="Binder M."/>
            <person name="Bloem J."/>
            <person name="Labutti K."/>
            <person name="Salamov A."/>
            <person name="Andreopoulos B."/>
            <person name="Baker S."/>
            <person name="Barry K."/>
            <person name="Bills G."/>
            <person name="Bluhm B."/>
            <person name="Cannon C."/>
            <person name="Castanera R."/>
            <person name="Culley D."/>
            <person name="Daum C."/>
            <person name="Ezra D."/>
            <person name="Gonzalez J."/>
            <person name="Henrissat B."/>
            <person name="Kuo A."/>
            <person name="Liang C."/>
            <person name="Lipzen A."/>
            <person name="Lutzoni F."/>
            <person name="Magnuson J."/>
            <person name="Mondo S."/>
            <person name="Nolan M."/>
            <person name="Ohm R."/>
            <person name="Pangilinan J."/>
            <person name="Park H.-J."/>
            <person name="Ramirez L."/>
            <person name="Alfaro M."/>
            <person name="Sun H."/>
            <person name="Tritt A."/>
            <person name="Yoshinaga Y."/>
            <person name="Zwiers L.-H."/>
            <person name="Turgeon B."/>
            <person name="Goodwin S."/>
            <person name="Spatafora J."/>
            <person name="Crous P."/>
            <person name="Grigoriev I."/>
        </authorList>
    </citation>
    <scope>NUCLEOTIDE SEQUENCE</scope>
    <source>
        <strain evidence="2">CBS 116005</strain>
    </source>
</reference>
<feature type="signal peptide" evidence="1">
    <location>
        <begin position="1"/>
        <end position="16"/>
    </location>
</feature>
<dbReference type="AlphaFoldDB" id="A0A6G1LP06"/>
<keyword evidence="1" id="KW-0732">Signal</keyword>
<accession>A0A6G1LP06</accession>
<feature type="chain" id="PRO_5026264549" description="NAD(P)-binding protein" evidence="1">
    <location>
        <begin position="17"/>
        <end position="294"/>
    </location>
</feature>
<organism evidence="2 3">
    <name type="scientific">Teratosphaeria nubilosa</name>
    <dbReference type="NCBI Taxonomy" id="161662"/>
    <lineage>
        <taxon>Eukaryota</taxon>
        <taxon>Fungi</taxon>
        <taxon>Dikarya</taxon>
        <taxon>Ascomycota</taxon>
        <taxon>Pezizomycotina</taxon>
        <taxon>Dothideomycetes</taxon>
        <taxon>Dothideomycetidae</taxon>
        <taxon>Mycosphaerellales</taxon>
        <taxon>Teratosphaeriaceae</taxon>
        <taxon>Teratosphaeria</taxon>
    </lineage>
</organism>
<evidence type="ECO:0008006" key="4">
    <source>
        <dbReference type="Google" id="ProtNLM"/>
    </source>
</evidence>
<evidence type="ECO:0000313" key="3">
    <source>
        <dbReference type="Proteomes" id="UP000799436"/>
    </source>
</evidence>
<dbReference type="InterPro" id="IPR036291">
    <property type="entry name" value="NAD(P)-bd_dom_sf"/>
</dbReference>
<evidence type="ECO:0000313" key="2">
    <source>
        <dbReference type="EMBL" id="KAF2774178.1"/>
    </source>
</evidence>
<keyword evidence="3" id="KW-1185">Reference proteome</keyword>
<name>A0A6G1LP06_9PEZI</name>
<sequence length="294" mass="32828">MQQLELLILGAGWTSAFLIPLAHHHHLSLAATTQDGRPVANTPTQKWTFDPTTTNIPHQFAALPLAKNILITFPLTTAHQTHLLTTGYQTAHPGKNPRFIQLGSTGIWQIPQPIPTQPWVTRHSPHTTTSPRAEAEDALLARGGCVLNLSGLWGGTRDPRHWVERVAKTKEDVRAKTSLHMIHGLDVARAILAVVSSKDGGWEGHCKGQRWMLTDGFVYDWWALFAGWADREEVPGEVGGDVGRRPREQATWVYELMEEEGVRALPRSMEVLGRAYDGREFWRTFGLAPLKARI</sequence>